<dbReference type="InterPro" id="IPR036244">
    <property type="entry name" value="TipA-like_antibiotic-bd"/>
</dbReference>
<dbReference type="Proteomes" id="UP000192789">
    <property type="component" value="Unassembled WGS sequence"/>
</dbReference>
<dbReference type="SMART" id="SM00422">
    <property type="entry name" value="HTH_MERR"/>
    <property type="match status" value="1"/>
</dbReference>
<gene>
    <name evidence="6" type="ORF">ATE35_02885</name>
</gene>
<sequence length="246" mass="28138">MYHIKEAAQLSGVSVKTLHHYDKIGLLVPLKSENGYRTYSQEDLERLQVILYYKYLGFSLEKIAELLKGESSDLLPHLTRQLDYLTRERQHLDTLISTLQKTIQEQKGERKMTIEEKFTGFSYQDNQKYHQEAVEKYGQEVMNQALERQSGREDEATAAFNQVFQALAQNLKNGLAATAAENQEEAAKLLQAIRTYGFDCSIEVFGHIGKGYVYNPEFKENIDKFGPGTAQYTSDVIATYVRTNAE</sequence>
<dbReference type="AlphaFoldDB" id="A0A1X0WUI7"/>
<dbReference type="PROSITE" id="PS50937">
    <property type="entry name" value="HTH_MERR_2"/>
    <property type="match status" value="1"/>
</dbReference>
<evidence type="ECO:0000256" key="1">
    <source>
        <dbReference type="ARBA" id="ARBA00023015"/>
    </source>
</evidence>
<dbReference type="InterPro" id="IPR012925">
    <property type="entry name" value="TipAS_dom"/>
</dbReference>
<dbReference type="InterPro" id="IPR009061">
    <property type="entry name" value="DNA-bd_dom_put_sf"/>
</dbReference>
<keyword evidence="1" id="KW-0805">Transcription regulation</keyword>
<accession>A0A1X0WUI7</accession>
<dbReference type="InterPro" id="IPR000551">
    <property type="entry name" value="MerR-type_HTH_dom"/>
</dbReference>
<dbReference type="SUPFAM" id="SSF89082">
    <property type="entry name" value="Antibiotic binding domain of TipA-like multidrug resistance regulators"/>
    <property type="match status" value="1"/>
</dbReference>
<keyword evidence="4" id="KW-0804">Transcription</keyword>
<protein>
    <submittedName>
        <fullName evidence="6">MerR family transcriptional regulator</fullName>
    </submittedName>
</protein>
<evidence type="ECO:0000313" key="7">
    <source>
        <dbReference type="Proteomes" id="UP000192789"/>
    </source>
</evidence>
<dbReference type="CDD" id="cd01106">
    <property type="entry name" value="HTH_TipAL-Mta"/>
    <property type="match status" value="1"/>
</dbReference>
<dbReference type="Pfam" id="PF13411">
    <property type="entry name" value="MerR_1"/>
    <property type="match status" value="1"/>
</dbReference>
<dbReference type="GO" id="GO:0003700">
    <property type="term" value="F:DNA-binding transcription factor activity"/>
    <property type="evidence" value="ECO:0007669"/>
    <property type="project" value="InterPro"/>
</dbReference>
<feature type="domain" description="HTH merR-type" evidence="5">
    <location>
        <begin position="1"/>
        <end position="69"/>
    </location>
</feature>
<keyword evidence="3" id="KW-0010">Activator</keyword>
<dbReference type="PRINTS" id="PR00040">
    <property type="entry name" value="HTHMERR"/>
</dbReference>
<evidence type="ECO:0000259" key="5">
    <source>
        <dbReference type="PROSITE" id="PS50937"/>
    </source>
</evidence>
<reference evidence="6 7" key="1">
    <citation type="journal article" date="2016" name="PLoS ONE">
        <title>Comparative Genomics Analysis of Streptococcus tigurinus Strains Identifies Genetic Elements Specifically and Uniquely Present in Highly Virulent Strains.</title>
        <authorList>
            <person name="Diene S.M."/>
            <person name="Francois P."/>
            <person name="Zbinden A."/>
            <person name="Entenza J.M."/>
            <person name="Resch G."/>
        </authorList>
    </citation>
    <scope>NUCLEOTIDE SEQUENCE [LARGE SCALE GENOMIC DNA]</scope>
    <source>
        <strain evidence="6 7">AZ_14</strain>
    </source>
</reference>
<dbReference type="GO" id="GO:0003677">
    <property type="term" value="F:DNA binding"/>
    <property type="evidence" value="ECO:0007669"/>
    <property type="project" value="UniProtKB-KW"/>
</dbReference>
<dbReference type="SUPFAM" id="SSF46955">
    <property type="entry name" value="Putative DNA-binding domain"/>
    <property type="match status" value="1"/>
</dbReference>
<dbReference type="Gene3D" id="1.10.1660.10">
    <property type="match status" value="1"/>
</dbReference>
<comment type="caution">
    <text evidence="6">The sequence shown here is derived from an EMBL/GenBank/DDBJ whole genome shotgun (WGS) entry which is preliminary data.</text>
</comment>
<evidence type="ECO:0000256" key="4">
    <source>
        <dbReference type="ARBA" id="ARBA00023163"/>
    </source>
</evidence>
<evidence type="ECO:0000256" key="3">
    <source>
        <dbReference type="ARBA" id="ARBA00023159"/>
    </source>
</evidence>
<dbReference type="InterPro" id="IPR047057">
    <property type="entry name" value="MerR_fam"/>
</dbReference>
<proteinExistence type="predicted"/>
<organism evidence="6 7">
    <name type="scientific">Streptococcus oralis subsp. tigurinus</name>
    <dbReference type="NCBI Taxonomy" id="1077464"/>
    <lineage>
        <taxon>Bacteria</taxon>
        <taxon>Bacillati</taxon>
        <taxon>Bacillota</taxon>
        <taxon>Bacilli</taxon>
        <taxon>Lactobacillales</taxon>
        <taxon>Streptococcaceae</taxon>
        <taxon>Streptococcus</taxon>
    </lineage>
</organism>
<dbReference type="Gene3D" id="1.10.490.50">
    <property type="entry name" value="Antibiotic binding domain of TipA-like multidrug resistance regulators"/>
    <property type="match status" value="1"/>
</dbReference>
<name>A0A1X0WUI7_STROR</name>
<dbReference type="EMBL" id="LNVG01000004">
    <property type="protein sequence ID" value="ORJ30448.1"/>
    <property type="molecule type" value="Genomic_DNA"/>
</dbReference>
<dbReference type="PANTHER" id="PTHR30204">
    <property type="entry name" value="REDOX-CYCLING DRUG-SENSING TRANSCRIPTIONAL ACTIVATOR SOXR"/>
    <property type="match status" value="1"/>
</dbReference>
<evidence type="ECO:0000256" key="2">
    <source>
        <dbReference type="ARBA" id="ARBA00023125"/>
    </source>
</evidence>
<keyword evidence="2" id="KW-0238">DNA-binding</keyword>
<dbReference type="RefSeq" id="WP_084933007.1">
    <property type="nucleotide sequence ID" value="NZ_LNVG01000004.1"/>
</dbReference>
<dbReference type="PANTHER" id="PTHR30204:SF90">
    <property type="entry name" value="HTH-TYPE TRANSCRIPTIONAL ACTIVATOR MTA"/>
    <property type="match status" value="1"/>
</dbReference>
<dbReference type="Pfam" id="PF07739">
    <property type="entry name" value="TipAS"/>
    <property type="match status" value="1"/>
</dbReference>
<evidence type="ECO:0000313" key="6">
    <source>
        <dbReference type="EMBL" id="ORJ30448.1"/>
    </source>
</evidence>